<evidence type="ECO:0000256" key="2">
    <source>
        <dbReference type="ARBA" id="ARBA00022527"/>
    </source>
</evidence>
<proteinExistence type="inferred from homology"/>
<protein>
    <recommendedName>
        <fullName evidence="1">non-specific serine/threonine protein kinase</fullName>
        <ecNumber evidence="1">2.7.11.1</ecNumber>
    </recommendedName>
</protein>
<evidence type="ECO:0000256" key="5">
    <source>
        <dbReference type="ARBA" id="ARBA00022741"/>
    </source>
</evidence>
<keyword evidence="4" id="KW-0808">Transferase</keyword>
<dbReference type="InterPro" id="IPR045270">
    <property type="entry name" value="STKc_AGC"/>
</dbReference>
<dbReference type="SMART" id="SM00220">
    <property type="entry name" value="S_TKc"/>
    <property type="match status" value="1"/>
</dbReference>
<dbReference type="GO" id="GO:0035556">
    <property type="term" value="P:intracellular signal transduction"/>
    <property type="evidence" value="ECO:0007669"/>
    <property type="project" value="TreeGrafter"/>
</dbReference>
<keyword evidence="6 13" id="KW-0418">Kinase</keyword>
<evidence type="ECO:0000256" key="11">
    <source>
        <dbReference type="RuleBase" id="RU000304"/>
    </source>
</evidence>
<dbReference type="PANTHER" id="PTHR24356:SF1">
    <property type="entry name" value="SERINE_THREONINE-PROTEIN KINASE GREATWALL"/>
    <property type="match status" value="1"/>
</dbReference>
<dbReference type="AlphaFoldDB" id="R7QEJ5"/>
<comment type="similarity">
    <text evidence="11">Belongs to the protein kinase superfamily.</text>
</comment>
<reference evidence="14" key="1">
    <citation type="journal article" date="2013" name="Proc. Natl. Acad. Sci. U.S.A.">
        <title>Genome structure and metabolic features in the red seaweed Chondrus crispus shed light on evolution of the Archaeplastida.</title>
        <authorList>
            <person name="Collen J."/>
            <person name="Porcel B."/>
            <person name="Carre W."/>
            <person name="Ball S.G."/>
            <person name="Chaparro C."/>
            <person name="Tonon T."/>
            <person name="Barbeyron T."/>
            <person name="Michel G."/>
            <person name="Noel B."/>
            <person name="Valentin K."/>
            <person name="Elias M."/>
            <person name="Artiguenave F."/>
            <person name="Arun A."/>
            <person name="Aury J.M."/>
            <person name="Barbosa-Neto J.F."/>
            <person name="Bothwell J.H."/>
            <person name="Bouget F.Y."/>
            <person name="Brillet L."/>
            <person name="Cabello-Hurtado F."/>
            <person name="Capella-Gutierrez S."/>
            <person name="Charrier B."/>
            <person name="Cladiere L."/>
            <person name="Cock J.M."/>
            <person name="Coelho S.M."/>
            <person name="Colleoni C."/>
            <person name="Czjzek M."/>
            <person name="Da Silva C."/>
            <person name="Delage L."/>
            <person name="Denoeud F."/>
            <person name="Deschamps P."/>
            <person name="Dittami S.M."/>
            <person name="Gabaldon T."/>
            <person name="Gachon C.M."/>
            <person name="Groisillier A."/>
            <person name="Herve C."/>
            <person name="Jabbari K."/>
            <person name="Katinka M."/>
            <person name="Kloareg B."/>
            <person name="Kowalczyk N."/>
            <person name="Labadie K."/>
            <person name="Leblanc C."/>
            <person name="Lopez P.J."/>
            <person name="McLachlan D.H."/>
            <person name="Meslet-Cladiere L."/>
            <person name="Moustafa A."/>
            <person name="Nehr Z."/>
            <person name="Nyvall Collen P."/>
            <person name="Panaud O."/>
            <person name="Partensky F."/>
            <person name="Poulain J."/>
            <person name="Rensing S.A."/>
            <person name="Rousvoal S."/>
            <person name="Samson G."/>
            <person name="Symeonidi A."/>
            <person name="Weissenbach J."/>
            <person name="Zambounis A."/>
            <person name="Wincker P."/>
            <person name="Boyen C."/>
        </authorList>
    </citation>
    <scope>NUCLEOTIDE SEQUENCE [LARGE SCALE GENOMIC DNA]</scope>
    <source>
        <strain evidence="14">cv. Stackhouse</strain>
    </source>
</reference>
<dbReference type="Gene3D" id="1.10.510.10">
    <property type="entry name" value="Transferase(Phosphotransferase) domain 1"/>
    <property type="match status" value="1"/>
</dbReference>
<sequence length="441" mass="50444">MPAIKIKMLAKARSMTLRSRQTVTLYASDSYELEKWNTLLADAQRTPVKNLSDFDVVDELGSGGYGTVFKAEDRNTGDEMAVKVIHKKTLHQDVRVYRNALAERRILELVRGHPFVLGMHFAFQSAHKLYLVTELCHSDLYDFIDESLARGRVASESTARCLIAEMTLGLEHLHERGVLHRDLKPENILIDKNGHLCLADFGLAKQLQWNIEGRLVRARSRVGTPQYIAPDMIRHQSYDTSVDFWAMGAILYELLTGQRLIRSRNMRHIFFEITHLKKTAVPGLSPAGMSFLRRLLEKDPLKRLGSGIGGTTEIKNHEWLAGVDWEAIKERASDSGPLSDFILSKIRGSCTRRGYAQRPINRNQRGNRTRRQIYRDCLRDLHYVCTNLKRELDEDIQPVNCMFTNDDDSISNLVPLSSRPEAPMSRKSRHIIAGYRFSPRM</sequence>
<dbReference type="PROSITE" id="PS00108">
    <property type="entry name" value="PROTEIN_KINASE_ST"/>
    <property type="match status" value="1"/>
</dbReference>
<name>R7QEJ5_CHOCR</name>
<evidence type="ECO:0000256" key="6">
    <source>
        <dbReference type="ARBA" id="ARBA00022777"/>
    </source>
</evidence>
<evidence type="ECO:0000256" key="1">
    <source>
        <dbReference type="ARBA" id="ARBA00012513"/>
    </source>
</evidence>
<dbReference type="KEGG" id="ccp:CHC_T00008861001"/>
<dbReference type="GO" id="GO:0005524">
    <property type="term" value="F:ATP binding"/>
    <property type="evidence" value="ECO:0007669"/>
    <property type="project" value="UniProtKB-UniRule"/>
</dbReference>
<dbReference type="OrthoDB" id="5295at2759"/>
<dbReference type="FunFam" id="1.10.510.10:FF:000024">
    <property type="entry name" value="Probable serine/threonine-protein kinase cot-1"/>
    <property type="match status" value="1"/>
</dbReference>
<comment type="catalytic activity">
    <reaction evidence="8">
        <text>L-threonyl-[protein] + ATP = O-phospho-L-threonyl-[protein] + ADP + H(+)</text>
        <dbReference type="Rhea" id="RHEA:46608"/>
        <dbReference type="Rhea" id="RHEA-COMP:11060"/>
        <dbReference type="Rhea" id="RHEA-COMP:11605"/>
        <dbReference type="ChEBI" id="CHEBI:15378"/>
        <dbReference type="ChEBI" id="CHEBI:30013"/>
        <dbReference type="ChEBI" id="CHEBI:30616"/>
        <dbReference type="ChEBI" id="CHEBI:61977"/>
        <dbReference type="ChEBI" id="CHEBI:456216"/>
        <dbReference type="EC" id="2.7.11.1"/>
    </reaction>
</comment>
<dbReference type="Gramene" id="CDF36932">
    <property type="protein sequence ID" value="CDF36932"/>
    <property type="gene ID" value="CHC_T00008861001"/>
</dbReference>
<keyword evidence="2 11" id="KW-0723">Serine/threonine-protein kinase</keyword>
<dbReference type="GO" id="GO:0007010">
    <property type="term" value="P:cytoskeleton organization"/>
    <property type="evidence" value="ECO:0007669"/>
    <property type="project" value="UniProtKB-ARBA"/>
</dbReference>
<dbReference type="InterPro" id="IPR000719">
    <property type="entry name" value="Prot_kinase_dom"/>
</dbReference>
<dbReference type="InterPro" id="IPR017441">
    <property type="entry name" value="Protein_kinase_ATP_BS"/>
</dbReference>
<organism evidence="13 14">
    <name type="scientific">Chondrus crispus</name>
    <name type="common">Carrageen Irish moss</name>
    <name type="synonym">Polymorpha crispa</name>
    <dbReference type="NCBI Taxonomy" id="2769"/>
    <lineage>
        <taxon>Eukaryota</taxon>
        <taxon>Rhodophyta</taxon>
        <taxon>Florideophyceae</taxon>
        <taxon>Rhodymeniophycidae</taxon>
        <taxon>Gigartinales</taxon>
        <taxon>Gigartinaceae</taxon>
        <taxon>Chondrus</taxon>
    </lineage>
</organism>
<keyword evidence="5 10" id="KW-0547">Nucleotide-binding</keyword>
<evidence type="ECO:0000256" key="8">
    <source>
        <dbReference type="ARBA" id="ARBA00047899"/>
    </source>
</evidence>
<keyword evidence="3" id="KW-0597">Phosphoprotein</keyword>
<dbReference type="InterPro" id="IPR011009">
    <property type="entry name" value="Kinase-like_dom_sf"/>
</dbReference>
<dbReference type="GeneID" id="17324448"/>
<dbReference type="STRING" id="2769.R7QEJ5"/>
<dbReference type="CDD" id="cd05123">
    <property type="entry name" value="STKc_AGC"/>
    <property type="match status" value="1"/>
</dbReference>
<keyword evidence="7 10" id="KW-0067">ATP-binding</keyword>
<accession>R7QEJ5</accession>
<evidence type="ECO:0000313" key="14">
    <source>
        <dbReference type="Proteomes" id="UP000012073"/>
    </source>
</evidence>
<dbReference type="EC" id="2.7.11.1" evidence="1"/>
<dbReference type="Proteomes" id="UP000012073">
    <property type="component" value="Unassembled WGS sequence"/>
</dbReference>
<dbReference type="Gene3D" id="3.30.200.20">
    <property type="entry name" value="Phosphorylase Kinase, domain 1"/>
    <property type="match status" value="1"/>
</dbReference>
<evidence type="ECO:0000313" key="13">
    <source>
        <dbReference type="EMBL" id="CDF36932.1"/>
    </source>
</evidence>
<evidence type="ECO:0000256" key="9">
    <source>
        <dbReference type="ARBA" id="ARBA00048679"/>
    </source>
</evidence>
<dbReference type="GO" id="GO:0004674">
    <property type="term" value="F:protein serine/threonine kinase activity"/>
    <property type="evidence" value="ECO:0007669"/>
    <property type="project" value="UniProtKB-KW"/>
</dbReference>
<dbReference type="PROSITE" id="PS50011">
    <property type="entry name" value="PROTEIN_KINASE_DOM"/>
    <property type="match status" value="1"/>
</dbReference>
<feature type="binding site" evidence="10">
    <location>
        <position position="83"/>
    </location>
    <ligand>
        <name>ATP</name>
        <dbReference type="ChEBI" id="CHEBI:30616"/>
    </ligand>
</feature>
<dbReference type="PANTHER" id="PTHR24356">
    <property type="entry name" value="SERINE/THREONINE-PROTEIN KINASE"/>
    <property type="match status" value="1"/>
</dbReference>
<dbReference type="InterPro" id="IPR008271">
    <property type="entry name" value="Ser/Thr_kinase_AS"/>
</dbReference>
<dbReference type="PhylomeDB" id="R7QEJ5"/>
<dbReference type="Pfam" id="PF00069">
    <property type="entry name" value="Pkinase"/>
    <property type="match status" value="1"/>
</dbReference>
<dbReference type="RefSeq" id="XP_005716751.1">
    <property type="nucleotide sequence ID" value="XM_005716694.1"/>
</dbReference>
<gene>
    <name evidence="13" type="ORF">CHC_T00008861001</name>
</gene>
<dbReference type="SUPFAM" id="SSF56112">
    <property type="entry name" value="Protein kinase-like (PK-like)"/>
    <property type="match status" value="1"/>
</dbReference>
<evidence type="ECO:0000256" key="10">
    <source>
        <dbReference type="PROSITE-ProRule" id="PRU10141"/>
    </source>
</evidence>
<evidence type="ECO:0000256" key="7">
    <source>
        <dbReference type="ARBA" id="ARBA00022840"/>
    </source>
</evidence>
<evidence type="ECO:0000256" key="4">
    <source>
        <dbReference type="ARBA" id="ARBA00022679"/>
    </source>
</evidence>
<evidence type="ECO:0000256" key="3">
    <source>
        <dbReference type="ARBA" id="ARBA00022553"/>
    </source>
</evidence>
<dbReference type="EMBL" id="HG001807">
    <property type="protein sequence ID" value="CDF36932.1"/>
    <property type="molecule type" value="Genomic_DNA"/>
</dbReference>
<dbReference type="InterPro" id="IPR050236">
    <property type="entry name" value="Ser_Thr_kinase_AGC"/>
</dbReference>
<comment type="catalytic activity">
    <reaction evidence="9">
        <text>L-seryl-[protein] + ATP = O-phospho-L-seryl-[protein] + ADP + H(+)</text>
        <dbReference type="Rhea" id="RHEA:17989"/>
        <dbReference type="Rhea" id="RHEA-COMP:9863"/>
        <dbReference type="Rhea" id="RHEA-COMP:11604"/>
        <dbReference type="ChEBI" id="CHEBI:15378"/>
        <dbReference type="ChEBI" id="CHEBI:29999"/>
        <dbReference type="ChEBI" id="CHEBI:30616"/>
        <dbReference type="ChEBI" id="CHEBI:83421"/>
        <dbReference type="ChEBI" id="CHEBI:456216"/>
        <dbReference type="EC" id="2.7.11.1"/>
    </reaction>
</comment>
<feature type="domain" description="Protein kinase" evidence="12">
    <location>
        <begin position="54"/>
        <end position="320"/>
    </location>
</feature>
<dbReference type="OMA" id="NANQIRD"/>
<keyword evidence="14" id="KW-1185">Reference proteome</keyword>
<dbReference type="PROSITE" id="PS00107">
    <property type="entry name" value="PROTEIN_KINASE_ATP"/>
    <property type="match status" value="1"/>
</dbReference>
<evidence type="ECO:0000259" key="12">
    <source>
        <dbReference type="PROSITE" id="PS50011"/>
    </source>
</evidence>